<dbReference type="GO" id="GO:1902456">
    <property type="term" value="P:regulation of stomatal opening"/>
    <property type="evidence" value="ECO:0007669"/>
    <property type="project" value="TreeGrafter"/>
</dbReference>
<keyword evidence="4" id="KW-1185">Reference proteome</keyword>
<organism evidence="3 4">
    <name type="scientific">Pyrus ussuriensis x Pyrus communis</name>
    <dbReference type="NCBI Taxonomy" id="2448454"/>
    <lineage>
        <taxon>Eukaryota</taxon>
        <taxon>Viridiplantae</taxon>
        <taxon>Streptophyta</taxon>
        <taxon>Embryophyta</taxon>
        <taxon>Tracheophyta</taxon>
        <taxon>Spermatophyta</taxon>
        <taxon>Magnoliopsida</taxon>
        <taxon>eudicotyledons</taxon>
        <taxon>Gunneridae</taxon>
        <taxon>Pentapetalae</taxon>
        <taxon>rosids</taxon>
        <taxon>fabids</taxon>
        <taxon>Rosales</taxon>
        <taxon>Rosaceae</taxon>
        <taxon>Amygdaloideae</taxon>
        <taxon>Maleae</taxon>
        <taxon>Pyrus</taxon>
    </lineage>
</organism>
<dbReference type="SMART" id="SM00220">
    <property type="entry name" value="S_TKc"/>
    <property type="match status" value="1"/>
</dbReference>
<evidence type="ECO:0000313" key="3">
    <source>
        <dbReference type="EMBL" id="KAB2625556.1"/>
    </source>
</evidence>
<accession>A0A5N5HC34</accession>
<evidence type="ECO:0000259" key="2">
    <source>
        <dbReference type="PROSITE" id="PS50011"/>
    </source>
</evidence>
<dbReference type="OrthoDB" id="248923at2759"/>
<name>A0A5N5HC34_9ROSA</name>
<dbReference type="GO" id="GO:0004672">
    <property type="term" value="F:protein kinase activity"/>
    <property type="evidence" value="ECO:0007669"/>
    <property type="project" value="InterPro"/>
</dbReference>
<dbReference type="PANTHER" id="PTHR48014:SF7">
    <property type="entry name" value="SERINE_THREONINE-PROTEIN KINASE BLUS1"/>
    <property type="match status" value="1"/>
</dbReference>
<comment type="similarity">
    <text evidence="1">Belongs to the protein kinase superfamily. STE Ser/Thr protein kinase family. STE20 subfamily.</text>
</comment>
<dbReference type="InterPro" id="IPR011009">
    <property type="entry name" value="Kinase-like_dom_sf"/>
</dbReference>
<dbReference type="PANTHER" id="PTHR48014">
    <property type="entry name" value="SERINE/THREONINE-PROTEIN KINASE FRAY2"/>
    <property type="match status" value="1"/>
</dbReference>
<dbReference type="AlphaFoldDB" id="A0A5N5HC34"/>
<dbReference type="GO" id="GO:0043539">
    <property type="term" value="F:protein serine/threonine kinase activator activity"/>
    <property type="evidence" value="ECO:0007669"/>
    <property type="project" value="InterPro"/>
</dbReference>
<dbReference type="PROSITE" id="PS00108">
    <property type="entry name" value="PROTEIN_KINASE_ST"/>
    <property type="match status" value="1"/>
</dbReference>
<dbReference type="Proteomes" id="UP000327157">
    <property type="component" value="Chromosome 16"/>
</dbReference>
<dbReference type="InterPro" id="IPR008271">
    <property type="entry name" value="Ser/Thr_kinase_AS"/>
</dbReference>
<dbReference type="GO" id="GO:0005524">
    <property type="term" value="F:ATP binding"/>
    <property type="evidence" value="ECO:0007669"/>
    <property type="project" value="InterPro"/>
</dbReference>
<proteinExistence type="inferred from homology"/>
<gene>
    <name evidence="3" type="ORF">D8674_017216</name>
</gene>
<reference evidence="3 4" key="3">
    <citation type="submission" date="2019-11" db="EMBL/GenBank/DDBJ databases">
        <title>A de novo genome assembly of a pear dwarfing rootstock.</title>
        <authorList>
            <person name="Wang F."/>
            <person name="Wang J."/>
            <person name="Li S."/>
            <person name="Zhang Y."/>
            <person name="Fang M."/>
            <person name="Ma L."/>
            <person name="Zhao Y."/>
            <person name="Jiang S."/>
        </authorList>
    </citation>
    <scope>NUCLEOTIDE SEQUENCE [LARGE SCALE GENOMIC DNA]</scope>
    <source>
        <strain evidence="3">S2</strain>
        <tissue evidence="3">Leaf</tissue>
    </source>
</reference>
<dbReference type="SUPFAM" id="SSF56112">
    <property type="entry name" value="Protein kinase-like (PK-like)"/>
    <property type="match status" value="1"/>
</dbReference>
<dbReference type="EMBL" id="SMOL01000160">
    <property type="protein sequence ID" value="KAB2625556.1"/>
    <property type="molecule type" value="Genomic_DNA"/>
</dbReference>
<feature type="domain" description="Protein kinase" evidence="2">
    <location>
        <begin position="1"/>
        <end position="192"/>
    </location>
</feature>
<evidence type="ECO:0000256" key="1">
    <source>
        <dbReference type="ARBA" id="ARBA00008874"/>
    </source>
</evidence>
<reference evidence="4" key="2">
    <citation type="submission" date="2019-10" db="EMBL/GenBank/DDBJ databases">
        <title>A de novo genome assembly of a pear dwarfing rootstock.</title>
        <authorList>
            <person name="Wang F."/>
            <person name="Wang J."/>
            <person name="Li S."/>
            <person name="Zhang Y."/>
            <person name="Fang M."/>
            <person name="Ma L."/>
            <person name="Zhao Y."/>
            <person name="Jiang S."/>
        </authorList>
    </citation>
    <scope>NUCLEOTIDE SEQUENCE [LARGE SCALE GENOMIC DNA]</scope>
</reference>
<dbReference type="InterPro" id="IPR000719">
    <property type="entry name" value="Prot_kinase_dom"/>
</dbReference>
<evidence type="ECO:0000313" key="4">
    <source>
        <dbReference type="Proteomes" id="UP000327157"/>
    </source>
</evidence>
<dbReference type="PROSITE" id="PS50011">
    <property type="entry name" value="PROTEIN_KINASE_DOM"/>
    <property type="match status" value="1"/>
</dbReference>
<dbReference type="Gene3D" id="1.10.510.10">
    <property type="entry name" value="Transferase(Phosphotransferase) domain 1"/>
    <property type="match status" value="1"/>
</dbReference>
<protein>
    <recommendedName>
        <fullName evidence="2">Protein kinase domain-containing protein</fullName>
    </recommendedName>
</protein>
<sequence>MSASSLQSIIFSALPERLLEPCIAIVLKETLNVMSYLHNQGLLHRDIKTENILIDSDGSVNSAAESSTWLTDIARTLYWMEPEVIYSHNNADIWSFGITALELARGGLLPSKSLLLKITKMLWFSDYETQNKAFKNKKFSKGQGFQRLGGFLPRSRPGEETDGREAAEALIFQELQGRRFFDDECASGFAER</sequence>
<dbReference type="InterPro" id="IPR047173">
    <property type="entry name" value="STRAD_A/B-like"/>
</dbReference>
<dbReference type="Pfam" id="PF00069">
    <property type="entry name" value="Pkinase"/>
    <property type="match status" value="1"/>
</dbReference>
<comment type="caution">
    <text evidence="3">The sequence shown here is derived from an EMBL/GenBank/DDBJ whole genome shotgun (WGS) entry which is preliminary data.</text>
</comment>
<reference evidence="3 4" key="1">
    <citation type="submission" date="2019-09" db="EMBL/GenBank/DDBJ databases">
        <authorList>
            <person name="Ou C."/>
        </authorList>
    </citation>
    <scope>NUCLEOTIDE SEQUENCE [LARGE SCALE GENOMIC DNA]</scope>
    <source>
        <strain evidence="3">S2</strain>
        <tissue evidence="3">Leaf</tissue>
    </source>
</reference>